<evidence type="ECO:0000256" key="1">
    <source>
        <dbReference type="SAM" id="Phobius"/>
    </source>
</evidence>
<dbReference type="GO" id="GO:0045271">
    <property type="term" value="C:respiratory chain complex I"/>
    <property type="evidence" value="ECO:0007669"/>
    <property type="project" value="InterPro"/>
</dbReference>
<dbReference type="AlphaFoldDB" id="A0A1E1L5J4"/>
<dbReference type="InterPro" id="IPR044980">
    <property type="entry name" value="NDUFB2_plant/fungi"/>
</dbReference>
<dbReference type="GO" id="GO:0005743">
    <property type="term" value="C:mitochondrial inner membrane"/>
    <property type="evidence" value="ECO:0007669"/>
    <property type="project" value="InterPro"/>
</dbReference>
<dbReference type="PANTHER" id="PTHR36987:SF1">
    <property type="entry name" value="NADH DEHYDROGENASE [UBIQUINONE] 1 BETA SUBCOMPLEX SUBUNIT 2"/>
    <property type="match status" value="1"/>
</dbReference>
<gene>
    <name evidence="2" type="ORF">RAG0_11744</name>
</gene>
<name>A0A1E1L5J4_9HELO</name>
<keyword evidence="1" id="KW-0812">Transmembrane</keyword>
<dbReference type="Proteomes" id="UP000178912">
    <property type="component" value="Unassembled WGS sequence"/>
</dbReference>
<sequence>MAAGKHPVTLPRVRPFYRFAATGLGASMWFFLMYRAKKDGADASPRFDSLS</sequence>
<dbReference type="PANTHER" id="PTHR36987">
    <property type="entry name" value="NADH DEHYDROGENASE [UBIQUINONE] 1 BETA SUBCOMPLEX SUBUNIT 2-LIKE"/>
    <property type="match status" value="1"/>
</dbReference>
<organism evidence="2 3">
    <name type="scientific">Rhynchosporium agropyri</name>
    <dbReference type="NCBI Taxonomy" id="914238"/>
    <lineage>
        <taxon>Eukaryota</taxon>
        <taxon>Fungi</taxon>
        <taxon>Dikarya</taxon>
        <taxon>Ascomycota</taxon>
        <taxon>Pezizomycotina</taxon>
        <taxon>Leotiomycetes</taxon>
        <taxon>Helotiales</taxon>
        <taxon>Ploettnerulaceae</taxon>
        <taxon>Rhynchosporium</taxon>
    </lineage>
</organism>
<keyword evidence="1" id="KW-0472">Membrane</keyword>
<feature type="transmembrane region" description="Helical" evidence="1">
    <location>
        <begin position="16"/>
        <end position="34"/>
    </location>
</feature>
<keyword evidence="3" id="KW-1185">Reference proteome</keyword>
<keyword evidence="1" id="KW-1133">Transmembrane helix</keyword>
<proteinExistence type="predicted"/>
<evidence type="ECO:0000313" key="3">
    <source>
        <dbReference type="Proteomes" id="UP000178912"/>
    </source>
</evidence>
<protein>
    <submittedName>
        <fullName evidence="2">Uncharacterized protein</fullName>
    </submittedName>
</protein>
<reference evidence="3" key="1">
    <citation type="submission" date="2016-03" db="EMBL/GenBank/DDBJ databases">
        <authorList>
            <person name="Guldener U."/>
        </authorList>
    </citation>
    <scope>NUCLEOTIDE SEQUENCE [LARGE SCALE GENOMIC DNA]</scope>
    <source>
        <strain evidence="3">04CH-RAC-A.6.1</strain>
    </source>
</reference>
<accession>A0A1E1L5J4</accession>
<evidence type="ECO:0000313" key="2">
    <source>
        <dbReference type="EMBL" id="CZT05790.1"/>
    </source>
</evidence>
<dbReference type="OrthoDB" id="531564at2759"/>
<dbReference type="EMBL" id="FJUX01000080">
    <property type="protein sequence ID" value="CZT05790.1"/>
    <property type="molecule type" value="Genomic_DNA"/>
</dbReference>